<dbReference type="GO" id="GO:0003676">
    <property type="term" value="F:nucleic acid binding"/>
    <property type="evidence" value="ECO:0007669"/>
    <property type="project" value="InterPro"/>
</dbReference>
<dbReference type="InterPro" id="IPR012337">
    <property type="entry name" value="RNaseH-like_sf"/>
</dbReference>
<dbReference type="EnsemblMetazoa" id="XM_021059330.2">
    <property type="protein sequence ID" value="XP_020914989.1"/>
    <property type="gene ID" value="LOC110252499"/>
</dbReference>
<feature type="domain" description="Integrase catalytic" evidence="1">
    <location>
        <begin position="44"/>
        <end position="226"/>
    </location>
</feature>
<dbReference type="PROSITE" id="PS50994">
    <property type="entry name" value="INTEGRASE"/>
    <property type="match status" value="1"/>
</dbReference>
<dbReference type="RefSeq" id="XP_020914989.1">
    <property type="nucleotide sequence ID" value="XM_021059330.2"/>
</dbReference>
<evidence type="ECO:0000313" key="2">
    <source>
        <dbReference type="EnsemblMetazoa" id="XP_020914989.1"/>
    </source>
</evidence>
<keyword evidence="3" id="KW-1185">Reference proteome</keyword>
<dbReference type="AlphaFoldDB" id="A0A913Y679"/>
<reference evidence="2" key="1">
    <citation type="submission" date="2022-11" db="UniProtKB">
        <authorList>
            <consortium name="EnsemblMetazoa"/>
        </authorList>
    </citation>
    <scope>IDENTIFICATION</scope>
</reference>
<protein>
    <recommendedName>
        <fullName evidence="1">Integrase catalytic domain-containing protein</fullName>
    </recommendedName>
</protein>
<dbReference type="PANTHER" id="PTHR46791:SF7">
    <property type="entry name" value="INTEGRASE CATALYTIC DOMAIN-CONTAINING PROTEIN"/>
    <property type="match status" value="1"/>
</dbReference>
<evidence type="ECO:0000313" key="3">
    <source>
        <dbReference type="Proteomes" id="UP000887567"/>
    </source>
</evidence>
<dbReference type="InterPro" id="IPR058913">
    <property type="entry name" value="Integrase_dom_put"/>
</dbReference>
<dbReference type="Gene3D" id="3.30.420.10">
    <property type="entry name" value="Ribonuclease H-like superfamily/Ribonuclease H"/>
    <property type="match status" value="1"/>
</dbReference>
<dbReference type="OrthoDB" id="5947436at2759"/>
<proteinExistence type="predicted"/>
<evidence type="ECO:0000259" key="1">
    <source>
        <dbReference type="PROSITE" id="PS50994"/>
    </source>
</evidence>
<dbReference type="Pfam" id="PF24764">
    <property type="entry name" value="rva_4"/>
    <property type="match status" value="1"/>
</dbReference>
<sequence length="311" mass="35768">MLQGHLRARGHHIQRSRVRAAAHLVEPSDAPTRKAPKINRRVYSVPSPNFIWHIDGNHKLVRWRLVLHHGIDGFSRLVVFGQFSSNNRADTVLSLFRDAIRKYGRPYKIRTDHGGENVDIWNYMVSTACSTDTRPVIVGSSVHNQRIERHNRSVNEQEICNFRQLFYELENEGILDPDNDTDLFCLHYVFLPRINRSLSEFIDAHNNHAISTSRNITPAQLFWINIHHSVPDNSFIANTTQGVNVQDLIHGQALPHVHVTETPNPLTQEMFQELHRCVDPLSPVEGKELYRRTVEIVGRMMLVNHNSSNSP</sequence>
<dbReference type="InterPro" id="IPR001584">
    <property type="entry name" value="Integrase_cat-core"/>
</dbReference>
<dbReference type="GeneID" id="110252499"/>
<dbReference type="SUPFAM" id="SSF53098">
    <property type="entry name" value="Ribonuclease H-like"/>
    <property type="match status" value="1"/>
</dbReference>
<organism evidence="2 3">
    <name type="scientific">Exaiptasia diaphana</name>
    <name type="common">Tropical sea anemone</name>
    <name type="synonym">Aiptasia pulchella</name>
    <dbReference type="NCBI Taxonomy" id="2652724"/>
    <lineage>
        <taxon>Eukaryota</taxon>
        <taxon>Metazoa</taxon>
        <taxon>Cnidaria</taxon>
        <taxon>Anthozoa</taxon>
        <taxon>Hexacorallia</taxon>
        <taxon>Actiniaria</taxon>
        <taxon>Aiptasiidae</taxon>
        <taxon>Exaiptasia</taxon>
    </lineage>
</organism>
<dbReference type="Proteomes" id="UP000887567">
    <property type="component" value="Unplaced"/>
</dbReference>
<dbReference type="GO" id="GO:0015074">
    <property type="term" value="P:DNA integration"/>
    <property type="evidence" value="ECO:0007669"/>
    <property type="project" value="InterPro"/>
</dbReference>
<name>A0A913Y679_EXADI</name>
<accession>A0A913Y679</accession>
<dbReference type="KEGG" id="epa:110252499"/>
<dbReference type="OMA" id="DFISENM"/>
<dbReference type="PANTHER" id="PTHR46791">
    <property type="entry name" value="EXPRESSED PROTEIN"/>
    <property type="match status" value="1"/>
</dbReference>
<dbReference type="InterPro" id="IPR036397">
    <property type="entry name" value="RNaseH_sf"/>
</dbReference>